<proteinExistence type="inferred from homology"/>
<evidence type="ECO:0000256" key="1">
    <source>
        <dbReference type="ARBA" id="ARBA00007946"/>
    </source>
</evidence>
<dbReference type="Pfam" id="PF06330">
    <property type="entry name" value="TRI5"/>
    <property type="match status" value="1"/>
</dbReference>
<dbReference type="InterPro" id="IPR008949">
    <property type="entry name" value="Isoprenoid_synthase_dom_sf"/>
</dbReference>
<accession>A0A9P6BWT5</accession>
<comment type="similarity">
    <text evidence="1">Belongs to the trichodiene synthase family.</text>
</comment>
<name>A0A9P6BWT5_9AGAR</name>
<comment type="caution">
    <text evidence="3">The sequence shown here is derived from an EMBL/GenBank/DDBJ whole genome shotgun (WGS) entry which is preliminary data.</text>
</comment>
<evidence type="ECO:0000256" key="2">
    <source>
        <dbReference type="ARBA" id="ARBA00023239"/>
    </source>
</evidence>
<sequence length="291" mass="32964">MSPAKEETSTMSPIMMSQIKDILADFLQQCDITYPHQVCLDQPFRAACYADAERRGLDMELLKKPIDVEIAIGSAAYKHLENQSTRVFVAIWTGLLTYVNDVYESYSDGLNELFERFTHKQPQCYQVFDQIVTMIHELPQHWGTVGSNLILTAEIDFLTSTIIDNVIEGMEFQPSMAPGFPQFTRRMGGISRTYAIMVFPPELDLNDLLSFLKEELAGKTLNFISMSASANGITKAEALRKLANKAARYYERGSSLFRSSPDAWNAYRAFCVGYVGFHVLSVRYKLDQLDL</sequence>
<dbReference type="Gene3D" id="1.10.600.10">
    <property type="entry name" value="Farnesyl Diphosphate Synthase"/>
    <property type="match status" value="1"/>
</dbReference>
<dbReference type="EMBL" id="MU152218">
    <property type="protein sequence ID" value="KAF9440858.1"/>
    <property type="molecule type" value="Genomic_DNA"/>
</dbReference>
<dbReference type="OrthoDB" id="2998174at2759"/>
<evidence type="ECO:0000313" key="3">
    <source>
        <dbReference type="EMBL" id="KAF9440858.1"/>
    </source>
</evidence>
<reference evidence="3" key="1">
    <citation type="submission" date="2020-11" db="EMBL/GenBank/DDBJ databases">
        <authorList>
            <consortium name="DOE Joint Genome Institute"/>
            <person name="Ahrendt S."/>
            <person name="Riley R."/>
            <person name="Andreopoulos W."/>
            <person name="Labutti K."/>
            <person name="Pangilinan J."/>
            <person name="Ruiz-Duenas F.J."/>
            <person name="Barrasa J.M."/>
            <person name="Sanchez-Garcia M."/>
            <person name="Camarero S."/>
            <person name="Miyauchi S."/>
            <person name="Serrano A."/>
            <person name="Linde D."/>
            <person name="Babiker R."/>
            <person name="Drula E."/>
            <person name="Ayuso-Fernandez I."/>
            <person name="Pacheco R."/>
            <person name="Padilla G."/>
            <person name="Ferreira P."/>
            <person name="Barriuso J."/>
            <person name="Kellner H."/>
            <person name="Castanera R."/>
            <person name="Alfaro M."/>
            <person name="Ramirez L."/>
            <person name="Pisabarro A.G."/>
            <person name="Kuo A."/>
            <person name="Tritt A."/>
            <person name="Lipzen A."/>
            <person name="He G."/>
            <person name="Yan M."/>
            <person name="Ng V."/>
            <person name="Cullen D."/>
            <person name="Martin F."/>
            <person name="Rosso M.-N."/>
            <person name="Henrissat B."/>
            <person name="Hibbett D."/>
            <person name="Martinez A.T."/>
            <person name="Grigoriev I.V."/>
        </authorList>
    </citation>
    <scope>NUCLEOTIDE SEQUENCE</scope>
    <source>
        <strain evidence="3">MF-IS2</strain>
    </source>
</reference>
<keyword evidence="4" id="KW-1185">Reference proteome</keyword>
<evidence type="ECO:0000313" key="4">
    <source>
        <dbReference type="Proteomes" id="UP000807342"/>
    </source>
</evidence>
<organism evidence="3 4">
    <name type="scientific">Macrolepiota fuliginosa MF-IS2</name>
    <dbReference type="NCBI Taxonomy" id="1400762"/>
    <lineage>
        <taxon>Eukaryota</taxon>
        <taxon>Fungi</taxon>
        <taxon>Dikarya</taxon>
        <taxon>Basidiomycota</taxon>
        <taxon>Agaricomycotina</taxon>
        <taxon>Agaricomycetes</taxon>
        <taxon>Agaricomycetidae</taxon>
        <taxon>Agaricales</taxon>
        <taxon>Agaricineae</taxon>
        <taxon>Agaricaceae</taxon>
        <taxon>Macrolepiota</taxon>
    </lineage>
</organism>
<dbReference type="Proteomes" id="UP000807342">
    <property type="component" value="Unassembled WGS sequence"/>
</dbReference>
<keyword evidence="2" id="KW-0456">Lyase</keyword>
<protein>
    <submittedName>
        <fullName evidence="3">Terpenoid synthase</fullName>
    </submittedName>
</protein>
<dbReference type="InterPro" id="IPR024652">
    <property type="entry name" value="Trichodiene_synth"/>
</dbReference>
<dbReference type="SUPFAM" id="SSF48576">
    <property type="entry name" value="Terpenoid synthases"/>
    <property type="match status" value="1"/>
</dbReference>
<dbReference type="AlphaFoldDB" id="A0A9P6BWT5"/>
<gene>
    <name evidence="3" type="ORF">P691DRAFT_767138</name>
</gene>
<dbReference type="GO" id="GO:0016838">
    <property type="term" value="F:carbon-oxygen lyase activity, acting on phosphates"/>
    <property type="evidence" value="ECO:0007669"/>
    <property type="project" value="InterPro"/>
</dbReference>